<accession>A0ACB9AFB6</accession>
<sequence>MGRIMVEPITCIEKVNWSNGDGRNKKLASAPSIRSSENCKLKSPWFLQSGKDLLNFHYTLSGNKTLNSSL</sequence>
<protein>
    <submittedName>
        <fullName evidence="1">Uncharacterized protein</fullName>
    </submittedName>
</protein>
<organism evidence="1 2">
    <name type="scientific">Cichorium intybus</name>
    <name type="common">Chicory</name>
    <dbReference type="NCBI Taxonomy" id="13427"/>
    <lineage>
        <taxon>Eukaryota</taxon>
        <taxon>Viridiplantae</taxon>
        <taxon>Streptophyta</taxon>
        <taxon>Embryophyta</taxon>
        <taxon>Tracheophyta</taxon>
        <taxon>Spermatophyta</taxon>
        <taxon>Magnoliopsida</taxon>
        <taxon>eudicotyledons</taxon>
        <taxon>Gunneridae</taxon>
        <taxon>Pentapetalae</taxon>
        <taxon>asterids</taxon>
        <taxon>campanulids</taxon>
        <taxon>Asterales</taxon>
        <taxon>Asteraceae</taxon>
        <taxon>Cichorioideae</taxon>
        <taxon>Cichorieae</taxon>
        <taxon>Cichoriinae</taxon>
        <taxon>Cichorium</taxon>
    </lineage>
</organism>
<keyword evidence="2" id="KW-1185">Reference proteome</keyword>
<dbReference type="EMBL" id="CM042015">
    <property type="protein sequence ID" value="KAI3708892.1"/>
    <property type="molecule type" value="Genomic_DNA"/>
</dbReference>
<proteinExistence type="predicted"/>
<dbReference type="Proteomes" id="UP001055811">
    <property type="component" value="Linkage Group LG07"/>
</dbReference>
<name>A0ACB9AFB6_CICIN</name>
<evidence type="ECO:0000313" key="2">
    <source>
        <dbReference type="Proteomes" id="UP001055811"/>
    </source>
</evidence>
<evidence type="ECO:0000313" key="1">
    <source>
        <dbReference type="EMBL" id="KAI3708892.1"/>
    </source>
</evidence>
<reference evidence="1 2" key="2">
    <citation type="journal article" date="2022" name="Mol. Ecol. Resour.">
        <title>The genomes of chicory, endive, great burdock and yacon provide insights into Asteraceae paleo-polyploidization history and plant inulin production.</title>
        <authorList>
            <person name="Fan W."/>
            <person name="Wang S."/>
            <person name="Wang H."/>
            <person name="Wang A."/>
            <person name="Jiang F."/>
            <person name="Liu H."/>
            <person name="Zhao H."/>
            <person name="Xu D."/>
            <person name="Zhang Y."/>
        </authorList>
    </citation>
    <scope>NUCLEOTIDE SEQUENCE [LARGE SCALE GENOMIC DNA]</scope>
    <source>
        <strain evidence="2">cv. Punajuju</strain>
        <tissue evidence="1">Leaves</tissue>
    </source>
</reference>
<comment type="caution">
    <text evidence="1">The sequence shown here is derived from an EMBL/GenBank/DDBJ whole genome shotgun (WGS) entry which is preliminary data.</text>
</comment>
<gene>
    <name evidence="1" type="ORF">L2E82_38436</name>
</gene>
<reference evidence="2" key="1">
    <citation type="journal article" date="2022" name="Mol. Ecol. Resour.">
        <title>The genomes of chicory, endive, great burdock and yacon provide insights into Asteraceae palaeo-polyploidization history and plant inulin production.</title>
        <authorList>
            <person name="Fan W."/>
            <person name="Wang S."/>
            <person name="Wang H."/>
            <person name="Wang A."/>
            <person name="Jiang F."/>
            <person name="Liu H."/>
            <person name="Zhao H."/>
            <person name="Xu D."/>
            <person name="Zhang Y."/>
        </authorList>
    </citation>
    <scope>NUCLEOTIDE SEQUENCE [LARGE SCALE GENOMIC DNA]</scope>
    <source>
        <strain evidence="2">cv. Punajuju</strain>
    </source>
</reference>